<gene>
    <name evidence="2" type="ORF">Ddye_013572</name>
</gene>
<evidence type="ECO:0000313" key="2">
    <source>
        <dbReference type="EMBL" id="KAK2653716.1"/>
    </source>
</evidence>
<dbReference type="Proteomes" id="UP001280121">
    <property type="component" value="Unassembled WGS sequence"/>
</dbReference>
<feature type="region of interest" description="Disordered" evidence="1">
    <location>
        <begin position="1"/>
        <end position="21"/>
    </location>
</feature>
<reference evidence="2" key="1">
    <citation type="journal article" date="2023" name="Plant J.">
        <title>Genome sequences and population genomics provide insights into the demographic history, inbreeding, and mutation load of two 'living fossil' tree species of Dipteronia.</title>
        <authorList>
            <person name="Feng Y."/>
            <person name="Comes H.P."/>
            <person name="Chen J."/>
            <person name="Zhu S."/>
            <person name="Lu R."/>
            <person name="Zhang X."/>
            <person name="Li P."/>
            <person name="Qiu J."/>
            <person name="Olsen K.M."/>
            <person name="Qiu Y."/>
        </authorList>
    </citation>
    <scope>NUCLEOTIDE SEQUENCE</scope>
    <source>
        <strain evidence="2">KIB01</strain>
    </source>
</reference>
<sequence>MANTDSNSSSSTILAPGQLSSSISLPPCVRRIQSNKIKNLNEYTNIPESAQIDETSLPLLNPYTIFKKDRSLARKINFLVQHRSLSVKEYIQSIALDNCLVPATAAEQYVDL</sequence>
<evidence type="ECO:0000313" key="3">
    <source>
        <dbReference type="Proteomes" id="UP001280121"/>
    </source>
</evidence>
<proteinExistence type="predicted"/>
<name>A0AAD9X6C8_9ROSI</name>
<keyword evidence="3" id="KW-1185">Reference proteome</keyword>
<comment type="caution">
    <text evidence="2">The sequence shown here is derived from an EMBL/GenBank/DDBJ whole genome shotgun (WGS) entry which is preliminary data.</text>
</comment>
<evidence type="ECO:0000256" key="1">
    <source>
        <dbReference type="SAM" id="MobiDB-lite"/>
    </source>
</evidence>
<organism evidence="2 3">
    <name type="scientific">Dipteronia dyeriana</name>
    <dbReference type="NCBI Taxonomy" id="168575"/>
    <lineage>
        <taxon>Eukaryota</taxon>
        <taxon>Viridiplantae</taxon>
        <taxon>Streptophyta</taxon>
        <taxon>Embryophyta</taxon>
        <taxon>Tracheophyta</taxon>
        <taxon>Spermatophyta</taxon>
        <taxon>Magnoliopsida</taxon>
        <taxon>eudicotyledons</taxon>
        <taxon>Gunneridae</taxon>
        <taxon>Pentapetalae</taxon>
        <taxon>rosids</taxon>
        <taxon>malvids</taxon>
        <taxon>Sapindales</taxon>
        <taxon>Sapindaceae</taxon>
        <taxon>Hippocastanoideae</taxon>
        <taxon>Acereae</taxon>
        <taxon>Dipteronia</taxon>
    </lineage>
</organism>
<accession>A0AAD9X6C8</accession>
<dbReference type="AlphaFoldDB" id="A0AAD9X6C8"/>
<dbReference type="EMBL" id="JANJYI010000004">
    <property type="protein sequence ID" value="KAK2653716.1"/>
    <property type="molecule type" value="Genomic_DNA"/>
</dbReference>
<protein>
    <submittedName>
        <fullName evidence="2">Uncharacterized protein</fullName>
    </submittedName>
</protein>